<dbReference type="HOGENOM" id="CLU_644972_0_0_2"/>
<keyword evidence="2" id="KW-1185">Reference proteome</keyword>
<dbReference type="EMBL" id="CP003321">
    <property type="protein sequence ID" value="AFL66579.1"/>
    <property type="molecule type" value="Genomic_DNA"/>
</dbReference>
<dbReference type="Proteomes" id="UP000006175">
    <property type="component" value="Chromosome"/>
</dbReference>
<dbReference type="AlphaFoldDB" id="I3XRK5"/>
<dbReference type="KEGG" id="dfd:Desfe_0680"/>
<sequence length="425" mass="46894" precursor="true">MKRILLVAAVVIAVALLIYNVLAHPVLYVIEKSVTASTVKFTPGISIGVVCGNCTSIVSALREAGVSDVGVYNRVELGNLAKHTAVIVLDSNAAVKGLGDLSAYLARGGVVVVPRDVYLSIITGIINKSGTISVAYPEASFYIVRFFGYDSRTGRNLTAIVGLALRDLNSVESASEVLQWISRALNYRAEAVKGRKITISDSKIPAITAIASSGNLTVTSLAAAPGSYDPEWVVIGYISWSSMDSWKPYGKLNIEHALYVLAGDPYPNIDWFMVKATTEGVPGKVAWGEESYLEDFWNYYYLKNYTSIYELRDYDPSSYINPVTVSANLGEDVGVSISWTYPGNYIDRIDCYSDMSVDRAAWWHDIHSAPVTVKIEPGFEFTVSPPQNGTQRWVIRVQFFRYTWWGLIVEKFMATVYIDVAILYI</sequence>
<gene>
    <name evidence="1" type="ORF">Desfe_0680</name>
</gene>
<dbReference type="OrthoDB" id="88750at2157"/>
<protein>
    <submittedName>
        <fullName evidence="1">Uncharacterized protein</fullName>
    </submittedName>
</protein>
<name>I3XRK5_DESAM</name>
<organism evidence="1 2">
    <name type="scientific">Desulfurococcus amylolyticus DSM 16532</name>
    <dbReference type="NCBI Taxonomy" id="768672"/>
    <lineage>
        <taxon>Archaea</taxon>
        <taxon>Thermoproteota</taxon>
        <taxon>Thermoprotei</taxon>
        <taxon>Desulfurococcales</taxon>
        <taxon>Desulfurococcaceae</taxon>
        <taxon>Desulfurococcus</taxon>
    </lineage>
</organism>
<accession>I3XRK5</accession>
<proteinExistence type="predicted"/>
<evidence type="ECO:0000313" key="1">
    <source>
        <dbReference type="EMBL" id="AFL66579.1"/>
    </source>
</evidence>
<dbReference type="RefSeq" id="WP_014767480.1">
    <property type="nucleotide sequence ID" value="NC_018001.1"/>
</dbReference>
<reference evidence="1 2" key="1">
    <citation type="journal article" date="2012" name="J. Bacteriol.">
        <title>Complete Genome Sequence of Desulfurococcus fermentans, a Hyperthermophilic Cellulolytic Crenarchaeon Isolated from a Freshwater Hot Spring in Kamchatka, Russia.</title>
        <authorList>
            <person name="Susanti D."/>
            <person name="Johnson E.F."/>
            <person name="Rodriguez J.R."/>
            <person name="Anderson I."/>
            <person name="Perevalova A.A."/>
            <person name="Kyrpides N."/>
            <person name="Lucas S."/>
            <person name="Han J."/>
            <person name="Lapidus A."/>
            <person name="Cheng J.F."/>
            <person name="Goodwin L."/>
            <person name="Pitluck S."/>
            <person name="Mavrommatis K."/>
            <person name="Peters L."/>
            <person name="Land M.L."/>
            <person name="Hauser L."/>
            <person name="Gopalan V."/>
            <person name="Chan P.P."/>
            <person name="Lowe T.M."/>
            <person name="Atomi H."/>
            <person name="Bonch-Osmolovskaya E.A."/>
            <person name="Woyke T."/>
            <person name="Mukhopadhyay B."/>
        </authorList>
    </citation>
    <scope>NUCLEOTIDE SEQUENCE [LARGE SCALE GENOMIC DNA]</scope>
    <source>
        <strain evidence="1 2">DSM 16532</strain>
    </source>
</reference>
<dbReference type="eggNOG" id="arCOG10650">
    <property type="taxonomic scope" value="Archaea"/>
</dbReference>
<dbReference type="GeneID" id="13061053"/>
<evidence type="ECO:0000313" key="2">
    <source>
        <dbReference type="Proteomes" id="UP000006175"/>
    </source>
</evidence>